<dbReference type="EnsemblPlants" id="PGSC0003DMT400044488">
    <property type="protein sequence ID" value="PGSC0003DMT400044488"/>
    <property type="gene ID" value="PGSC0003DMG400017263"/>
</dbReference>
<name>M1BG94_SOLTU</name>
<reference evidence="2" key="1">
    <citation type="journal article" date="2011" name="Nature">
        <title>Genome sequence and analysis of the tuber crop potato.</title>
        <authorList>
            <consortium name="The Potato Genome Sequencing Consortium"/>
        </authorList>
    </citation>
    <scope>NUCLEOTIDE SEQUENCE [LARGE SCALE GENOMIC DNA]</scope>
    <source>
        <strain evidence="2">cv. DM1-3 516 R44</strain>
    </source>
</reference>
<dbReference type="AlphaFoldDB" id="M1BG94"/>
<organism evidence="1 2">
    <name type="scientific">Solanum tuberosum</name>
    <name type="common">Potato</name>
    <dbReference type="NCBI Taxonomy" id="4113"/>
    <lineage>
        <taxon>Eukaryota</taxon>
        <taxon>Viridiplantae</taxon>
        <taxon>Streptophyta</taxon>
        <taxon>Embryophyta</taxon>
        <taxon>Tracheophyta</taxon>
        <taxon>Spermatophyta</taxon>
        <taxon>Magnoliopsida</taxon>
        <taxon>eudicotyledons</taxon>
        <taxon>Gunneridae</taxon>
        <taxon>Pentapetalae</taxon>
        <taxon>asterids</taxon>
        <taxon>lamiids</taxon>
        <taxon>Solanales</taxon>
        <taxon>Solanaceae</taxon>
        <taxon>Solanoideae</taxon>
        <taxon>Solaneae</taxon>
        <taxon>Solanum</taxon>
    </lineage>
</organism>
<dbReference type="InParanoid" id="M1BG94"/>
<dbReference type="Proteomes" id="UP000011115">
    <property type="component" value="Unassembled WGS sequence"/>
</dbReference>
<sequence length="55" mass="6426">MPFAPSGRSQQQQNPSYAASHQCLLHLQLVTTTFLRMACQLLIQRYHRSKLKQRI</sequence>
<protein>
    <submittedName>
        <fullName evidence="1">Uncharacterized protein</fullName>
    </submittedName>
</protein>
<accession>M1BG94</accession>
<proteinExistence type="predicted"/>
<dbReference type="PaxDb" id="4113-PGSC0003DMT400044488"/>
<keyword evidence="2" id="KW-1185">Reference proteome</keyword>
<reference evidence="1" key="2">
    <citation type="submission" date="2015-06" db="UniProtKB">
        <authorList>
            <consortium name="EnsemblPlants"/>
        </authorList>
    </citation>
    <scope>IDENTIFICATION</scope>
    <source>
        <strain evidence="1">DM1-3 516 R44</strain>
    </source>
</reference>
<evidence type="ECO:0000313" key="1">
    <source>
        <dbReference type="EnsemblPlants" id="PGSC0003DMT400044488"/>
    </source>
</evidence>
<dbReference type="HOGENOM" id="CLU_3036205_0_0_1"/>
<dbReference type="Gramene" id="PGSC0003DMT400044488">
    <property type="protein sequence ID" value="PGSC0003DMT400044488"/>
    <property type="gene ID" value="PGSC0003DMG400017263"/>
</dbReference>
<evidence type="ECO:0000313" key="2">
    <source>
        <dbReference type="Proteomes" id="UP000011115"/>
    </source>
</evidence>